<reference evidence="2 3" key="1">
    <citation type="submission" date="2018-05" db="EMBL/GenBank/DDBJ databases">
        <title>Acuticoccus sediminis sp. nov., isolated from deep-sea sediment of Indian Ocean.</title>
        <authorList>
            <person name="Liu X."/>
            <person name="Lai Q."/>
            <person name="Du Y."/>
            <person name="Sun F."/>
            <person name="Zhang X."/>
            <person name="Wang S."/>
            <person name="Shao Z."/>
        </authorList>
    </citation>
    <scope>NUCLEOTIDE SEQUENCE [LARGE SCALE GENOMIC DNA]</scope>
    <source>
        <strain evidence="2 3">PTG4-2</strain>
    </source>
</reference>
<dbReference type="SUPFAM" id="SSF47598">
    <property type="entry name" value="Ribbon-helix-helix"/>
    <property type="match status" value="1"/>
</dbReference>
<dbReference type="Proteomes" id="UP000249590">
    <property type="component" value="Unassembled WGS sequence"/>
</dbReference>
<dbReference type="InterPro" id="IPR010985">
    <property type="entry name" value="Ribbon_hlx_hlx"/>
</dbReference>
<dbReference type="AlphaFoldDB" id="A0A8B2NDS4"/>
<evidence type="ECO:0000313" key="3">
    <source>
        <dbReference type="Proteomes" id="UP000249590"/>
    </source>
</evidence>
<dbReference type="OrthoDB" id="9815501at2"/>
<gene>
    <name evidence="2" type="ORF">DLJ53_31185</name>
</gene>
<keyword evidence="1" id="KW-1277">Toxin-antitoxin system</keyword>
<sequence>MKNVSISLTDQHAAAIEAELASGDYASVSEVVRAALREFLDRPTGPDLKQIDADIARYRAGATLTGADAARRRIRAAIAE</sequence>
<accession>A0A8B2NDS4</accession>
<name>A0A8B2NDS4_9HYPH</name>
<dbReference type="GO" id="GO:0006355">
    <property type="term" value="P:regulation of DNA-templated transcription"/>
    <property type="evidence" value="ECO:0007669"/>
    <property type="project" value="InterPro"/>
</dbReference>
<evidence type="ECO:0000256" key="1">
    <source>
        <dbReference type="ARBA" id="ARBA00022649"/>
    </source>
</evidence>
<comment type="caution">
    <text evidence="2">The sequence shown here is derived from an EMBL/GenBank/DDBJ whole genome shotgun (WGS) entry which is preliminary data.</text>
</comment>
<protein>
    <submittedName>
        <fullName evidence="2">Type II toxin-antitoxin system ParD family antitoxin</fullName>
    </submittedName>
</protein>
<dbReference type="CDD" id="cd22231">
    <property type="entry name" value="RHH_NikR_HicB-like"/>
    <property type="match status" value="1"/>
</dbReference>
<dbReference type="RefSeq" id="WP_111352252.1">
    <property type="nucleotide sequence ID" value="NZ_JAIWKD010000011.1"/>
</dbReference>
<dbReference type="Gene3D" id="6.10.10.120">
    <property type="entry name" value="Antitoxin ParD1-like"/>
    <property type="match status" value="1"/>
</dbReference>
<organism evidence="2 3">
    <name type="scientific">Acuticoccus sediminis</name>
    <dbReference type="NCBI Taxonomy" id="2184697"/>
    <lineage>
        <taxon>Bacteria</taxon>
        <taxon>Pseudomonadati</taxon>
        <taxon>Pseudomonadota</taxon>
        <taxon>Alphaproteobacteria</taxon>
        <taxon>Hyphomicrobiales</taxon>
        <taxon>Amorphaceae</taxon>
        <taxon>Acuticoccus</taxon>
    </lineage>
</organism>
<dbReference type="Pfam" id="PF03693">
    <property type="entry name" value="ParD_antitoxin"/>
    <property type="match status" value="1"/>
</dbReference>
<dbReference type="InterPro" id="IPR022789">
    <property type="entry name" value="ParD"/>
</dbReference>
<evidence type="ECO:0000313" key="2">
    <source>
        <dbReference type="EMBL" id="RAH96729.1"/>
    </source>
</evidence>
<keyword evidence="3" id="KW-1185">Reference proteome</keyword>
<proteinExistence type="predicted"/>
<dbReference type="EMBL" id="QHHQ01000011">
    <property type="protein sequence ID" value="RAH96729.1"/>
    <property type="molecule type" value="Genomic_DNA"/>
</dbReference>
<dbReference type="InterPro" id="IPR038296">
    <property type="entry name" value="ParD_sf"/>
</dbReference>